<dbReference type="InterPro" id="IPR036167">
    <property type="entry name" value="tRNA_intron_Endo_cat-like_sf"/>
</dbReference>
<organism evidence="2 3">
    <name type="scientific">Oxyplasma meridianum</name>
    <dbReference type="NCBI Taxonomy" id="3073602"/>
    <lineage>
        <taxon>Archaea</taxon>
        <taxon>Methanobacteriati</taxon>
        <taxon>Thermoplasmatota</taxon>
        <taxon>Thermoplasmata</taxon>
        <taxon>Thermoplasmatales</taxon>
        <taxon>Thermoplasmataceae</taxon>
        <taxon>Oxyplasma</taxon>
    </lineage>
</organism>
<dbReference type="InterPro" id="IPR011856">
    <property type="entry name" value="tRNA_endonuc-like_dom_sf"/>
</dbReference>
<reference evidence="2 3" key="1">
    <citation type="submission" date="2023-09" db="EMBL/GenBank/DDBJ databases">
        <authorList>
            <person name="Golyshina O.V."/>
            <person name="Lunev E.A."/>
            <person name="Bargiela R."/>
            <person name="Gaines M.C."/>
            <person name="Daum B."/>
            <person name="Bale N.J."/>
            <person name="Koenen M."/>
            <person name="Sinninghe Damst J.S."/>
            <person name="Yakimov M."/>
            <person name="Golyshin P.N."/>
        </authorList>
    </citation>
    <scope>NUCLEOTIDE SEQUENCE [LARGE SCALE GENOMIC DNA]</scope>
    <source>
        <strain evidence="2 3">M1</strain>
    </source>
</reference>
<dbReference type="AlphaFoldDB" id="A0AAX4NGT4"/>
<dbReference type="GO" id="GO:0003676">
    <property type="term" value="F:nucleic acid binding"/>
    <property type="evidence" value="ECO:0007669"/>
    <property type="project" value="InterPro"/>
</dbReference>
<dbReference type="KEGG" id="omr:OXIME_000948"/>
<dbReference type="CDD" id="cd22363">
    <property type="entry name" value="tRNA-intron_lyase_C"/>
    <property type="match status" value="1"/>
</dbReference>
<dbReference type="Gene3D" id="3.40.1350.10">
    <property type="match status" value="1"/>
</dbReference>
<dbReference type="Gene3D" id="3.40.1350.150">
    <property type="match status" value="1"/>
</dbReference>
<feature type="domain" description="tRNA intron endonuclease catalytic" evidence="1">
    <location>
        <begin position="215"/>
        <end position="283"/>
    </location>
</feature>
<protein>
    <recommendedName>
        <fullName evidence="1">tRNA intron endonuclease catalytic domain-containing protein</fullName>
    </recommendedName>
</protein>
<sequence>MGGAICSGILFNITGNKSPSFLQNHYKLGKMVDGSLVLNNFECVFLYYKKRIDPVNPFYRKSTNLLRDLLKDDGEGELYIVYETLKIRGYYVKRENDMLFARKSPRGDYMGPIIVRRENSTTDFSYLYSNTPAYYFTLDEDGDITAFLVTAEEMNGMNEEKIPDDIKIEKVGGRFVTDNKDIPDWYGQRFKDLRILSDFETGYHKSDDKDRSLNRIYGELIDRRFIVKSGFKYGAHFRAYVKNIQEHAEFLIHYLDGPEEWYKISRAVRVANGVRKRMIFCGFIENRLLFVEIKRIRDPLKDQQTDG</sequence>
<accession>A0AAX4NGT4</accession>
<evidence type="ECO:0000313" key="2">
    <source>
        <dbReference type="EMBL" id="WYY00378.1"/>
    </source>
</evidence>
<evidence type="ECO:0000259" key="1">
    <source>
        <dbReference type="Pfam" id="PF01974"/>
    </source>
</evidence>
<dbReference type="InterPro" id="IPR006677">
    <property type="entry name" value="tRNA_intron_Endonuc_cat-like"/>
</dbReference>
<gene>
    <name evidence="2" type="ORF">OXIME_000948</name>
</gene>
<dbReference type="RefSeq" id="WP_393970718.1">
    <property type="nucleotide sequence ID" value="NZ_CP133772.1"/>
</dbReference>
<proteinExistence type="predicted"/>
<dbReference type="Proteomes" id="UP001451606">
    <property type="component" value="Chromosome"/>
</dbReference>
<dbReference type="SUPFAM" id="SSF53032">
    <property type="entry name" value="tRNA-intron endonuclease catalytic domain-like"/>
    <property type="match status" value="1"/>
</dbReference>
<keyword evidence="3" id="KW-1185">Reference proteome</keyword>
<dbReference type="GO" id="GO:0006388">
    <property type="term" value="P:tRNA splicing, via endonucleolytic cleavage and ligation"/>
    <property type="evidence" value="ECO:0007669"/>
    <property type="project" value="InterPro"/>
</dbReference>
<dbReference type="Pfam" id="PF01974">
    <property type="entry name" value="tRNA_int_endo"/>
    <property type="match status" value="1"/>
</dbReference>
<dbReference type="EMBL" id="CP133772">
    <property type="protein sequence ID" value="WYY00378.1"/>
    <property type="molecule type" value="Genomic_DNA"/>
</dbReference>
<evidence type="ECO:0000313" key="3">
    <source>
        <dbReference type="Proteomes" id="UP001451606"/>
    </source>
</evidence>
<dbReference type="GeneID" id="95967684"/>
<dbReference type="GO" id="GO:0000213">
    <property type="term" value="F:tRNA-intron lyase activity"/>
    <property type="evidence" value="ECO:0007669"/>
    <property type="project" value="InterPro"/>
</dbReference>
<name>A0AAX4NGT4_9ARCH</name>